<dbReference type="InterPro" id="IPR013283">
    <property type="entry name" value="RLI1"/>
</dbReference>
<dbReference type="GO" id="GO:0016491">
    <property type="term" value="F:oxidoreductase activity"/>
    <property type="evidence" value="ECO:0007669"/>
    <property type="project" value="UniProtKB-ARBA"/>
</dbReference>
<protein>
    <submittedName>
        <fullName evidence="5">ATPase</fullName>
    </submittedName>
</protein>
<comment type="caution">
    <text evidence="5">The sequence shown here is derived from an EMBL/GenBank/DDBJ whole genome shotgun (WGS) entry which is preliminary data.</text>
</comment>
<dbReference type="InterPro" id="IPR003439">
    <property type="entry name" value="ABC_transporter-like_ATP-bd"/>
</dbReference>
<dbReference type="AlphaFoldDB" id="A0A0M0BV21"/>
<evidence type="ECO:0000256" key="2">
    <source>
        <dbReference type="ARBA" id="ARBA00022840"/>
    </source>
</evidence>
<dbReference type="NCBIfam" id="NF009945">
    <property type="entry name" value="PRK13409.1"/>
    <property type="match status" value="1"/>
</dbReference>
<dbReference type="InterPro" id="IPR017900">
    <property type="entry name" value="4Fe4S_Fe_S_CS"/>
</dbReference>
<name>A0A0M0BV21_9ARCH</name>
<dbReference type="InterPro" id="IPR017871">
    <property type="entry name" value="ABC_transporter-like_CS"/>
</dbReference>
<dbReference type="Pfam" id="PF04068">
    <property type="entry name" value="Fer4_RLI"/>
    <property type="match status" value="1"/>
</dbReference>
<dbReference type="PATRIC" id="fig|1685125.3.peg.201"/>
<dbReference type="Gene3D" id="3.40.50.300">
    <property type="entry name" value="P-loop containing nucleotide triphosphate hydrolases"/>
    <property type="match status" value="2"/>
</dbReference>
<evidence type="ECO:0000259" key="3">
    <source>
        <dbReference type="PROSITE" id="PS50893"/>
    </source>
</evidence>
<reference evidence="6" key="1">
    <citation type="submission" date="2015-06" db="EMBL/GenBank/DDBJ databases">
        <title>New insights into the roles of widespread benthic archaea in carbon and nitrogen cycling.</title>
        <authorList>
            <person name="Lazar C.S."/>
            <person name="Baker B.J."/>
            <person name="Seitz K.W."/>
            <person name="Hyde A.S."/>
            <person name="Dick G.J."/>
            <person name="Hinrichs K.-U."/>
            <person name="Teske A.P."/>
        </authorList>
    </citation>
    <scope>NUCLEOTIDE SEQUENCE [LARGE SCALE GENOMIC DNA]</scope>
</reference>
<feature type="domain" description="ABC transporter" evidence="3">
    <location>
        <begin position="318"/>
        <end position="555"/>
    </location>
</feature>
<dbReference type="PROSITE" id="PS50893">
    <property type="entry name" value="ABC_TRANSPORTER_2"/>
    <property type="match status" value="2"/>
</dbReference>
<gene>
    <name evidence="5" type="ORF">AC478_00960</name>
</gene>
<dbReference type="FunFam" id="3.40.50.300:FF:001546">
    <property type="entry name" value="RNase L inhibitor homolog"/>
    <property type="match status" value="1"/>
</dbReference>
<keyword evidence="2" id="KW-0067">ATP-binding</keyword>
<dbReference type="EMBL" id="LFWV01000008">
    <property type="protein sequence ID" value="KON32220.1"/>
    <property type="molecule type" value="Genomic_DNA"/>
</dbReference>
<dbReference type="GO" id="GO:0005524">
    <property type="term" value="F:ATP binding"/>
    <property type="evidence" value="ECO:0007669"/>
    <property type="project" value="UniProtKB-KW"/>
</dbReference>
<organism evidence="5 6">
    <name type="scientific">miscellaneous Crenarchaeota group-1 archaeon SG8-32-3</name>
    <dbReference type="NCBI Taxonomy" id="1685125"/>
    <lineage>
        <taxon>Archaea</taxon>
        <taxon>Candidatus Bathyarchaeota</taxon>
        <taxon>MCG-1</taxon>
    </lineage>
</organism>
<evidence type="ECO:0000259" key="4">
    <source>
        <dbReference type="PROSITE" id="PS51379"/>
    </source>
</evidence>
<dbReference type="Proteomes" id="UP000054016">
    <property type="component" value="Unassembled WGS sequence"/>
</dbReference>
<dbReference type="PRINTS" id="PR01868">
    <property type="entry name" value="ABCEFAMILY"/>
</dbReference>
<proteinExistence type="predicted"/>
<dbReference type="SUPFAM" id="SSF54862">
    <property type="entry name" value="4Fe-4S ferredoxins"/>
    <property type="match status" value="1"/>
</dbReference>
<evidence type="ECO:0000313" key="5">
    <source>
        <dbReference type="EMBL" id="KON32220.1"/>
    </source>
</evidence>
<dbReference type="PANTHER" id="PTHR19248">
    <property type="entry name" value="ATP-BINDING TRANSPORT PROTEIN-RELATED"/>
    <property type="match status" value="1"/>
</dbReference>
<dbReference type="Pfam" id="PF00005">
    <property type="entry name" value="ABC_tran"/>
    <property type="match status" value="2"/>
</dbReference>
<evidence type="ECO:0000256" key="1">
    <source>
        <dbReference type="ARBA" id="ARBA00022741"/>
    </source>
</evidence>
<dbReference type="PROSITE" id="PS00198">
    <property type="entry name" value="4FE4S_FER_1"/>
    <property type="match status" value="1"/>
</dbReference>
<keyword evidence="1" id="KW-0547">Nucleotide-binding</keyword>
<dbReference type="SUPFAM" id="SSF52540">
    <property type="entry name" value="P-loop containing nucleoside triphosphate hydrolases"/>
    <property type="match status" value="2"/>
</dbReference>
<evidence type="ECO:0000313" key="6">
    <source>
        <dbReference type="Proteomes" id="UP000054016"/>
    </source>
</evidence>
<dbReference type="InterPro" id="IPR003593">
    <property type="entry name" value="AAA+_ATPase"/>
</dbReference>
<dbReference type="PROSITE" id="PS51379">
    <property type="entry name" value="4FE4S_FER_2"/>
    <property type="match status" value="1"/>
</dbReference>
<sequence>MTRVAVVDVDRCKVKKCDRSCVNFCPMVRSRVEAIKIEGNKAVISELLCSGCGICVKKCPFQAIGIVNLPDELDKDCSHRFGSNAFKLFRLPTPSPGTVMGLLGQNGIGKTTTLKILSGEYKPNLGKFEEPPEWSEIIQFYRGSTLQDYFQKVSEGKLKVAYKPQYVDKIPKAVSGKVNDLLEKVNERNRLDKLAETLELRKIWDRPLEVLSGGELQRAAMAATLNREADVYLFDEPSSYLDVKQRLQVAKAIRSLKEEQKTIIVAEHDLAIIDYLSDQICIFYGDAGVYGVVSHVHGVRTGINIYLQGYIPDENIRFRREAIIFHEKPPTLSTSAGETMLTWKWLEKTFEGFKLVVEPGEIKRGEIIGILGPNGIGKTTFVKILAGLEESDEKQKFGELKVSYKPQYIAPEYEGTAQELLMSIAEETFTSSWYKTEILRPLRLNMILDRNVMELSGGELQKVAIVACLSRKADLLLLDEPSAYLDVEERLNMARTIRRVIENRRVPAFVVEHDVVTQDFIADRLMVFGGDPGVNGTANPPITLREGMNIFLKEMNVTFRRDSVTKRPRVNKEDSKMDTLQKEIGEYYYTRLRKK</sequence>
<dbReference type="GO" id="GO:0016887">
    <property type="term" value="F:ATP hydrolysis activity"/>
    <property type="evidence" value="ECO:0007669"/>
    <property type="project" value="InterPro"/>
</dbReference>
<feature type="domain" description="4Fe-4S ferredoxin-type" evidence="4">
    <location>
        <begin position="40"/>
        <end position="69"/>
    </location>
</feature>
<dbReference type="FunFam" id="3.40.50.300:FF:000152">
    <property type="entry name" value="ATP-binding cassette, sub-family E, member 1"/>
    <property type="match status" value="1"/>
</dbReference>
<dbReference type="PROSITE" id="PS00211">
    <property type="entry name" value="ABC_TRANSPORTER_1"/>
    <property type="match status" value="2"/>
</dbReference>
<dbReference type="InterPro" id="IPR007209">
    <property type="entry name" value="RNaseL-inhib-like_metal-bd_dom"/>
</dbReference>
<dbReference type="InterPro" id="IPR017896">
    <property type="entry name" value="4Fe4S_Fe-S-bd"/>
</dbReference>
<dbReference type="SMART" id="SM00382">
    <property type="entry name" value="AAA"/>
    <property type="match status" value="2"/>
</dbReference>
<dbReference type="Pfam" id="PF00037">
    <property type="entry name" value="Fer4"/>
    <property type="match status" value="1"/>
</dbReference>
<accession>A0A0M0BV21</accession>
<feature type="domain" description="ABC transporter" evidence="3">
    <location>
        <begin position="67"/>
        <end position="309"/>
    </location>
</feature>
<dbReference type="InterPro" id="IPR027417">
    <property type="entry name" value="P-loop_NTPase"/>
</dbReference>